<organism evidence="8 9">
    <name type="scientific">Nostoc punctiforme NIES-2108</name>
    <dbReference type="NCBI Taxonomy" id="1356359"/>
    <lineage>
        <taxon>Bacteria</taxon>
        <taxon>Bacillati</taxon>
        <taxon>Cyanobacteriota</taxon>
        <taxon>Cyanophyceae</taxon>
        <taxon>Nostocales</taxon>
        <taxon>Nostocaceae</taxon>
        <taxon>Nostoc</taxon>
    </lineage>
</organism>
<comment type="catalytic activity">
    <reaction evidence="1">
        <text>[protein]-peptidylproline (omega=180) = [protein]-peptidylproline (omega=0)</text>
        <dbReference type="Rhea" id="RHEA:16237"/>
        <dbReference type="Rhea" id="RHEA-COMP:10747"/>
        <dbReference type="Rhea" id="RHEA-COMP:10748"/>
        <dbReference type="ChEBI" id="CHEBI:83833"/>
        <dbReference type="ChEBI" id="CHEBI:83834"/>
        <dbReference type="EC" id="5.2.1.8"/>
    </reaction>
</comment>
<evidence type="ECO:0000256" key="1">
    <source>
        <dbReference type="ARBA" id="ARBA00000971"/>
    </source>
</evidence>
<name>A0A367R1S0_NOSPU</name>
<accession>A0A367R1S0</accession>
<proteinExistence type="predicted"/>
<keyword evidence="5 6" id="KW-0413">Isomerase</keyword>
<feature type="domain" description="PpiC" evidence="7">
    <location>
        <begin position="125"/>
        <end position="215"/>
    </location>
</feature>
<dbReference type="SUPFAM" id="SSF109998">
    <property type="entry name" value="Triger factor/SurA peptide-binding domain-like"/>
    <property type="match status" value="1"/>
</dbReference>
<dbReference type="SUPFAM" id="SSF54534">
    <property type="entry name" value="FKBP-like"/>
    <property type="match status" value="1"/>
</dbReference>
<dbReference type="Gene3D" id="3.10.50.40">
    <property type="match status" value="1"/>
</dbReference>
<dbReference type="InterPro" id="IPR000297">
    <property type="entry name" value="PPIase_PpiC"/>
</dbReference>
<evidence type="ECO:0000259" key="7">
    <source>
        <dbReference type="PROSITE" id="PS50198"/>
    </source>
</evidence>
<evidence type="ECO:0000256" key="4">
    <source>
        <dbReference type="ARBA" id="ARBA00023110"/>
    </source>
</evidence>
<protein>
    <recommendedName>
        <fullName evidence="2">peptidylprolyl isomerase</fullName>
        <ecNumber evidence="2">5.2.1.8</ecNumber>
    </recommendedName>
</protein>
<dbReference type="EC" id="5.2.1.8" evidence="2"/>
<dbReference type="Pfam" id="PF00639">
    <property type="entry name" value="Rotamase"/>
    <property type="match status" value="1"/>
</dbReference>
<dbReference type="EMBL" id="LXQE01000195">
    <property type="protein sequence ID" value="RCJ29880.1"/>
    <property type="molecule type" value="Genomic_DNA"/>
</dbReference>
<dbReference type="InterPro" id="IPR027304">
    <property type="entry name" value="Trigger_fact/SurA_dom_sf"/>
</dbReference>
<evidence type="ECO:0000313" key="9">
    <source>
        <dbReference type="Proteomes" id="UP000252085"/>
    </source>
</evidence>
<dbReference type="Proteomes" id="UP000252085">
    <property type="component" value="Unassembled WGS sequence"/>
</dbReference>
<comment type="caution">
    <text evidence="8">The sequence shown here is derived from an EMBL/GenBank/DDBJ whole genome shotgun (WGS) entry which is preliminary data.</text>
</comment>
<sequence>MESNPLFVIDGEAISLEQALQYLRIAGELPKTLREITQQHVLEKEIQMLGIEEPSTDIIEQLILEFRLQKQLTTPDIFQLWLASQRLAYSDFRHSIIFRLQLESLKSKVTEPKIQNYFEENKALLDRIVLSRIVVETAETAQGLKEKIEQHDADFTQLAKQFSIVDDSVVGGVMGSVMRGQMPKPIYEATESAQQGQIIGPLEIEGRYCLLKIEQLLPVKLEGELKQELENRLFNEWLREKIREIKIQFINL</sequence>
<evidence type="ECO:0000256" key="5">
    <source>
        <dbReference type="ARBA" id="ARBA00023235"/>
    </source>
</evidence>
<dbReference type="AlphaFoldDB" id="A0A367R1S0"/>
<dbReference type="InterPro" id="IPR050245">
    <property type="entry name" value="PrsA_foldase"/>
</dbReference>
<dbReference type="InterPro" id="IPR046357">
    <property type="entry name" value="PPIase_dom_sf"/>
</dbReference>
<keyword evidence="3" id="KW-0732">Signal</keyword>
<reference evidence="8 9" key="1">
    <citation type="submission" date="2016-04" db="EMBL/GenBank/DDBJ databases">
        <authorList>
            <person name="Evans L.H."/>
            <person name="Alamgir A."/>
            <person name="Owens N."/>
            <person name="Weber N.D."/>
            <person name="Virtaneva K."/>
            <person name="Barbian K."/>
            <person name="Babar A."/>
            <person name="Rosenke K."/>
        </authorList>
    </citation>
    <scope>NUCLEOTIDE SEQUENCE [LARGE SCALE GENOMIC DNA]</scope>
    <source>
        <strain evidence="8">NIES-2108</strain>
    </source>
</reference>
<dbReference type="GO" id="GO:0003755">
    <property type="term" value="F:peptidyl-prolyl cis-trans isomerase activity"/>
    <property type="evidence" value="ECO:0007669"/>
    <property type="project" value="UniProtKB-KW"/>
</dbReference>
<evidence type="ECO:0000256" key="3">
    <source>
        <dbReference type="ARBA" id="ARBA00022729"/>
    </source>
</evidence>
<evidence type="ECO:0000256" key="6">
    <source>
        <dbReference type="PROSITE-ProRule" id="PRU00278"/>
    </source>
</evidence>
<evidence type="ECO:0000313" key="8">
    <source>
        <dbReference type="EMBL" id="RCJ29880.1"/>
    </source>
</evidence>
<dbReference type="PANTHER" id="PTHR47245">
    <property type="entry name" value="PEPTIDYLPROLYL ISOMERASE"/>
    <property type="match status" value="1"/>
</dbReference>
<keyword evidence="4 6" id="KW-0697">Rotamase</keyword>
<dbReference type="PANTHER" id="PTHR47245:SF1">
    <property type="entry name" value="FOLDASE PROTEIN PRSA"/>
    <property type="match status" value="1"/>
</dbReference>
<dbReference type="PROSITE" id="PS50198">
    <property type="entry name" value="PPIC_PPIASE_2"/>
    <property type="match status" value="1"/>
</dbReference>
<gene>
    <name evidence="8" type="ORF">A6769_35110</name>
</gene>
<evidence type="ECO:0000256" key="2">
    <source>
        <dbReference type="ARBA" id="ARBA00013194"/>
    </source>
</evidence>